<accession>A0ABX6UN22</accession>
<organism evidence="2 3">
    <name type="scientific">Bradyrhizobium guangdongense</name>
    <dbReference type="NCBI Taxonomy" id="1325090"/>
    <lineage>
        <taxon>Bacteria</taxon>
        <taxon>Pseudomonadati</taxon>
        <taxon>Pseudomonadota</taxon>
        <taxon>Alphaproteobacteria</taxon>
        <taxon>Hyphomicrobiales</taxon>
        <taxon>Nitrobacteraceae</taxon>
        <taxon>Bradyrhizobium</taxon>
    </lineage>
</organism>
<protein>
    <submittedName>
        <fullName evidence="2">Uncharacterized protein</fullName>
    </submittedName>
</protein>
<proteinExistence type="predicted"/>
<feature type="region of interest" description="Disordered" evidence="1">
    <location>
        <begin position="1"/>
        <end position="35"/>
    </location>
</feature>
<evidence type="ECO:0000313" key="2">
    <source>
        <dbReference type="EMBL" id="QOZ62695.1"/>
    </source>
</evidence>
<keyword evidence="3" id="KW-1185">Reference proteome</keyword>
<sequence length="207" mass="24287">MYADRRERRRLLVDDVRKEETKDDEGASNGGDFHGPFWADAKDHVAGLSDLRMQTKLRIESNKARSRLYPLLTESFLSLWNEKVRWRNEKFEAYPTSVKAQFTVEELNATIKIENLVAVRIPDGSSRVIYPYFSETPILPDEGARLGFWALQQALPDFRYEDFRIIDLLRRAYFRPAEVGRAGDEPDLFIAKYRQILDEWARIRGER</sequence>
<name>A0ABX6UN22_9BRAD</name>
<dbReference type="EMBL" id="CP030057">
    <property type="protein sequence ID" value="QOZ62695.1"/>
    <property type="molecule type" value="Genomic_DNA"/>
</dbReference>
<dbReference type="Proteomes" id="UP000593880">
    <property type="component" value="Chromosome"/>
</dbReference>
<evidence type="ECO:0000313" key="3">
    <source>
        <dbReference type="Proteomes" id="UP000593880"/>
    </source>
</evidence>
<feature type="compositionally biased region" description="Basic and acidic residues" evidence="1">
    <location>
        <begin position="1"/>
        <end position="25"/>
    </location>
</feature>
<gene>
    <name evidence="2" type="ORF">XH86_31120</name>
</gene>
<evidence type="ECO:0000256" key="1">
    <source>
        <dbReference type="SAM" id="MobiDB-lite"/>
    </source>
</evidence>
<reference evidence="2 3" key="1">
    <citation type="submission" date="2018-06" db="EMBL/GenBank/DDBJ databases">
        <title>Comparative genomics of rhizobia nodulating Arachis hypogaea in China.</title>
        <authorList>
            <person name="Li Y."/>
        </authorList>
    </citation>
    <scope>NUCLEOTIDE SEQUENCE [LARGE SCALE GENOMIC DNA]</scope>
    <source>
        <strain evidence="2 3">CCBAU 51658</strain>
    </source>
</reference>